<feature type="domain" description="PG-1098 ferredoxin-like" evidence="2">
    <location>
        <begin position="279"/>
        <end position="321"/>
    </location>
</feature>
<proteinExistence type="predicted"/>
<feature type="domain" description="THUMP-like" evidence="1">
    <location>
        <begin position="322"/>
        <end position="391"/>
    </location>
</feature>
<protein>
    <submittedName>
        <fullName evidence="3">Class I SAM-dependent methyltransferase</fullName>
        <ecNumber evidence="3">2.1.1.-</ecNumber>
    </submittedName>
</protein>
<dbReference type="Gene3D" id="1.10.10.1110">
    <property type="entry name" value="Methyltransferase PG1098, N-terminal domain"/>
    <property type="match status" value="1"/>
</dbReference>
<keyword evidence="3" id="KW-0808">Transferase</keyword>
<reference evidence="4" key="1">
    <citation type="journal article" date="2019" name="Int. J. Syst. Evol. Microbiol.">
        <title>The Global Catalogue of Microorganisms (GCM) 10K type strain sequencing project: providing services to taxonomists for standard genome sequencing and annotation.</title>
        <authorList>
            <consortium name="The Broad Institute Genomics Platform"/>
            <consortium name="The Broad Institute Genome Sequencing Center for Infectious Disease"/>
            <person name="Wu L."/>
            <person name="Ma J."/>
        </authorList>
    </citation>
    <scope>NUCLEOTIDE SEQUENCE [LARGE SCALE GENOMIC DNA]</scope>
    <source>
        <strain evidence="4">YJ-61-S</strain>
    </source>
</reference>
<gene>
    <name evidence="3" type="ORF">ACFO3O_18940</name>
</gene>
<evidence type="ECO:0000313" key="4">
    <source>
        <dbReference type="Proteomes" id="UP001596043"/>
    </source>
</evidence>
<dbReference type="EC" id="2.1.1.-" evidence="3"/>
<dbReference type="EMBL" id="JBHSFV010000014">
    <property type="protein sequence ID" value="MFC4635993.1"/>
    <property type="molecule type" value="Genomic_DNA"/>
</dbReference>
<dbReference type="Pfam" id="PF18096">
    <property type="entry name" value="Thump_like"/>
    <property type="match status" value="1"/>
</dbReference>
<dbReference type="Proteomes" id="UP001596043">
    <property type="component" value="Unassembled WGS sequence"/>
</dbReference>
<dbReference type="Gene3D" id="3.40.50.150">
    <property type="entry name" value="Vaccinia Virus protein VP39"/>
    <property type="match status" value="1"/>
</dbReference>
<dbReference type="Pfam" id="PF22013">
    <property type="entry name" value="PG_1098_Fer"/>
    <property type="match status" value="1"/>
</dbReference>
<accession>A0ABV9I1C0</accession>
<organism evidence="3 4">
    <name type="scientific">Dokdonia ponticola</name>
    <dbReference type="NCBI Taxonomy" id="2041041"/>
    <lineage>
        <taxon>Bacteria</taxon>
        <taxon>Pseudomonadati</taxon>
        <taxon>Bacteroidota</taxon>
        <taxon>Flavobacteriia</taxon>
        <taxon>Flavobacteriales</taxon>
        <taxon>Flavobacteriaceae</taxon>
        <taxon>Dokdonia</taxon>
    </lineage>
</organism>
<dbReference type="CDD" id="cd02440">
    <property type="entry name" value="AdoMet_MTases"/>
    <property type="match status" value="1"/>
</dbReference>
<dbReference type="InterPro" id="IPR041497">
    <property type="entry name" value="Thump-like"/>
</dbReference>
<evidence type="ECO:0000259" key="1">
    <source>
        <dbReference type="Pfam" id="PF18096"/>
    </source>
</evidence>
<dbReference type="SUPFAM" id="SSF53335">
    <property type="entry name" value="S-adenosyl-L-methionine-dependent methyltransferases"/>
    <property type="match status" value="1"/>
</dbReference>
<dbReference type="GO" id="GO:0032259">
    <property type="term" value="P:methylation"/>
    <property type="evidence" value="ECO:0007669"/>
    <property type="project" value="UniProtKB-KW"/>
</dbReference>
<sequence length="392" mass="44396">MNQALLQPDVQDYLESHTATPLATFILKGSPFQDITVQELAQQLEGKRRIKAKLPLWYRTKGILFPPKVNLEQTSSEITARYKSQLVKGNTLIDITGGLGVDSYYFSKVMTQVTHVEMHEEVSAFAKANLATLHASNVTCITANAIDFLTTTAETFDVMYVDPGRRTDAKGKVFMLKDCLPNVPDHIDLLLSKCTTLWIKTAPLLDITAGLKELKQVAEIHIVAVKNEVKELLWRIEQTKCLDPKIYAVNCTGDATDTVSLTYKEIHTAVATYDFPKTYLYEPNVALLKSGGFNWISNHFQIDKLHTHTQLYTSNEPINFPGRSFRIERILPYNKQLKKALAIDKAHITTRNFKETVIHIRKKLRIKEGGDVYLFFTTLLNEKKVVLVCHKA</sequence>
<keyword evidence="4" id="KW-1185">Reference proteome</keyword>
<evidence type="ECO:0000259" key="2">
    <source>
        <dbReference type="Pfam" id="PF22013"/>
    </source>
</evidence>
<dbReference type="InterPro" id="IPR054168">
    <property type="entry name" value="PG_1098_Fer"/>
</dbReference>
<name>A0ABV9I1C0_9FLAO</name>
<keyword evidence="3" id="KW-0489">Methyltransferase</keyword>
<dbReference type="GO" id="GO:0008168">
    <property type="term" value="F:methyltransferase activity"/>
    <property type="evidence" value="ECO:0007669"/>
    <property type="project" value="UniProtKB-KW"/>
</dbReference>
<evidence type="ECO:0000313" key="3">
    <source>
        <dbReference type="EMBL" id="MFC4635993.1"/>
    </source>
</evidence>
<dbReference type="RefSeq" id="WP_379981759.1">
    <property type="nucleotide sequence ID" value="NZ_JBHSFV010000014.1"/>
</dbReference>
<comment type="caution">
    <text evidence="3">The sequence shown here is derived from an EMBL/GenBank/DDBJ whole genome shotgun (WGS) entry which is preliminary data.</text>
</comment>
<dbReference type="InterPro" id="IPR029063">
    <property type="entry name" value="SAM-dependent_MTases_sf"/>
</dbReference>